<reference evidence="2" key="1">
    <citation type="submission" date="2019-10" db="EMBL/GenBank/DDBJ databases">
        <title>Lacipirellula parvula gen. nov., sp. nov., representing a lineage of planctomycetes widespread in freshwater anoxic habitats, and description of the family Lacipirellulaceae.</title>
        <authorList>
            <person name="Dedysh S.N."/>
            <person name="Kulichevskaya I.S."/>
            <person name="Beletsky A.V."/>
            <person name="Rakitin A.L."/>
            <person name="Mardanov A.V."/>
            <person name="Ivanova A.A."/>
            <person name="Saltykova V.X."/>
            <person name="Rijpstra W.I.C."/>
            <person name="Sinninghe Damste J.S."/>
            <person name="Ravin N.V."/>
        </authorList>
    </citation>
    <scope>NUCLEOTIDE SEQUENCE [LARGE SCALE GENOMIC DNA]</scope>
    <source>
        <strain evidence="2">PX69</strain>
    </source>
</reference>
<sequence length="37" mass="3981">MLRIYGSSREAMTSRRVDSLFAGRGGVLATIPPTSLL</sequence>
<organism evidence="1 2">
    <name type="scientific">Lacipirellula parvula</name>
    <dbReference type="NCBI Taxonomy" id="2650471"/>
    <lineage>
        <taxon>Bacteria</taxon>
        <taxon>Pseudomonadati</taxon>
        <taxon>Planctomycetota</taxon>
        <taxon>Planctomycetia</taxon>
        <taxon>Pirellulales</taxon>
        <taxon>Lacipirellulaceae</taxon>
        <taxon>Lacipirellula</taxon>
    </lineage>
</organism>
<protein>
    <submittedName>
        <fullName evidence="1">Uncharacterized protein</fullName>
    </submittedName>
</protein>
<evidence type="ECO:0000313" key="1">
    <source>
        <dbReference type="EMBL" id="BBO31692.1"/>
    </source>
</evidence>
<dbReference type="AlphaFoldDB" id="A0A5K7X793"/>
<gene>
    <name evidence="1" type="ORF">PLANPX_1304</name>
</gene>
<dbReference type="Proteomes" id="UP000326837">
    <property type="component" value="Chromosome"/>
</dbReference>
<name>A0A5K7X793_9BACT</name>
<evidence type="ECO:0000313" key="2">
    <source>
        <dbReference type="Proteomes" id="UP000326837"/>
    </source>
</evidence>
<proteinExistence type="predicted"/>
<accession>A0A5K7X793</accession>
<keyword evidence="2" id="KW-1185">Reference proteome</keyword>
<dbReference type="EMBL" id="AP021861">
    <property type="protein sequence ID" value="BBO31692.1"/>
    <property type="molecule type" value="Genomic_DNA"/>
</dbReference>
<dbReference type="KEGG" id="lpav:PLANPX_1304"/>